<sequence length="411" mass="46131">METETNRIRHSLGIMTTRVGRRMNSGHEAVRAVDEPPFGSRRFYKSLCLAGHRAGMNVFVFTPQGIDWLNGTTEGFIYDERDQKWQSGTYPLPDAVYDRCFFTHRSQYLEHRTAVRRLQEEHHALFLGCGLKGKQEVQRTLERDGRFARYLPRTVAMRSMQSVSDWLREHGQLIVKPQAGSQGRGVLLVQRSETTQAFRVRGRDAHNGRIARSFADKASLLLWLRRFTARRPYLQQQYLLLQTHTGDAYDVRSLVQKDGTGKWSVTGMAVRKGQDGSLTSNLHGGGTALPVGSFLAGQFSSKQADRILKELYSLSILIPVVLESSHGQLAELGIDFGIDTSGQLWILEVNSKPGRSALSRINEAASYIHAVTNPVHYARYLLKSRSPFLSSVPADSDISNRMATAAALKHC</sequence>
<protein>
    <submittedName>
        <fullName evidence="3">YheC/YheD family protein</fullName>
    </submittedName>
</protein>
<dbReference type="Proteomes" id="UP001652445">
    <property type="component" value="Unassembled WGS sequence"/>
</dbReference>
<organism evidence="3 4">
    <name type="scientific">Paenibacillus baimaensis</name>
    <dbReference type="NCBI Taxonomy" id="2982185"/>
    <lineage>
        <taxon>Bacteria</taxon>
        <taxon>Bacillati</taxon>
        <taxon>Bacillota</taxon>
        <taxon>Bacilli</taxon>
        <taxon>Bacillales</taxon>
        <taxon>Paenibacillaceae</taxon>
        <taxon>Paenibacillus</taxon>
    </lineage>
</organism>
<dbReference type="Gene3D" id="3.30.470.20">
    <property type="entry name" value="ATP-grasp fold, B domain"/>
    <property type="match status" value="1"/>
</dbReference>
<keyword evidence="1" id="KW-0067">ATP-binding</keyword>
<proteinExistence type="predicted"/>
<keyword evidence="1" id="KW-0547">Nucleotide-binding</keyword>
<dbReference type="PROSITE" id="PS50975">
    <property type="entry name" value="ATP_GRASP"/>
    <property type="match status" value="1"/>
</dbReference>
<name>A0ABT2URJ2_9BACL</name>
<dbReference type="InterPro" id="IPR011761">
    <property type="entry name" value="ATP-grasp"/>
</dbReference>
<evidence type="ECO:0000313" key="3">
    <source>
        <dbReference type="EMBL" id="MCU6797275.1"/>
    </source>
</evidence>
<dbReference type="EMBL" id="JAOQIO010000115">
    <property type="protein sequence ID" value="MCU6797275.1"/>
    <property type="molecule type" value="Genomic_DNA"/>
</dbReference>
<keyword evidence="4" id="KW-1185">Reference proteome</keyword>
<comment type="caution">
    <text evidence="3">The sequence shown here is derived from an EMBL/GenBank/DDBJ whole genome shotgun (WGS) entry which is preliminary data.</text>
</comment>
<dbReference type="Pfam" id="PF14398">
    <property type="entry name" value="ATPgrasp_YheCD"/>
    <property type="match status" value="1"/>
</dbReference>
<evidence type="ECO:0000313" key="4">
    <source>
        <dbReference type="Proteomes" id="UP001652445"/>
    </source>
</evidence>
<dbReference type="InterPro" id="IPR026838">
    <property type="entry name" value="YheC/D"/>
</dbReference>
<gene>
    <name evidence="3" type="ORF">OB236_34615</name>
</gene>
<dbReference type="RefSeq" id="WP_262688084.1">
    <property type="nucleotide sequence ID" value="NZ_JAOQIO010000115.1"/>
</dbReference>
<reference evidence="3 4" key="1">
    <citation type="submission" date="2022-09" db="EMBL/GenBank/DDBJ databases">
        <authorList>
            <person name="Han X.L."/>
            <person name="Wang Q."/>
            <person name="Lu T."/>
        </authorList>
    </citation>
    <scope>NUCLEOTIDE SEQUENCE [LARGE SCALE GENOMIC DNA]</scope>
    <source>
        <strain evidence="3 4">WQ 127069</strain>
    </source>
</reference>
<evidence type="ECO:0000256" key="1">
    <source>
        <dbReference type="PROSITE-ProRule" id="PRU00409"/>
    </source>
</evidence>
<evidence type="ECO:0000259" key="2">
    <source>
        <dbReference type="PROSITE" id="PS50975"/>
    </source>
</evidence>
<dbReference type="PANTHER" id="PTHR21621:SF0">
    <property type="entry name" value="BETA-CITRYLGLUTAMATE SYNTHASE B-RELATED"/>
    <property type="match status" value="1"/>
</dbReference>
<accession>A0ABT2URJ2</accession>
<dbReference type="SUPFAM" id="SSF56059">
    <property type="entry name" value="Glutathione synthetase ATP-binding domain-like"/>
    <property type="match status" value="1"/>
</dbReference>
<dbReference type="PANTHER" id="PTHR21621">
    <property type="entry name" value="RIBOSOMAL PROTEIN S6 MODIFICATION PROTEIN"/>
    <property type="match status" value="1"/>
</dbReference>
<feature type="domain" description="ATP-grasp" evidence="2">
    <location>
        <begin position="141"/>
        <end position="379"/>
    </location>
</feature>